<dbReference type="GO" id="GO:0050112">
    <property type="term" value="F:inositol 2-dehydrogenase (NAD+) activity"/>
    <property type="evidence" value="ECO:0007669"/>
    <property type="project" value="UniProtKB-EC"/>
</dbReference>
<dbReference type="OrthoDB" id="9792935at2"/>
<dbReference type="EMBL" id="CP022540">
    <property type="protein sequence ID" value="ASP23069.1"/>
    <property type="molecule type" value="Genomic_DNA"/>
</dbReference>
<dbReference type="EC" id="1.1.1.18" evidence="5"/>
<gene>
    <name evidence="5" type="primary">iolG</name>
    <name evidence="5" type="ORF">ANTHELSMS3_04469</name>
</gene>
<dbReference type="GO" id="GO:0000166">
    <property type="term" value="F:nucleotide binding"/>
    <property type="evidence" value="ECO:0007669"/>
    <property type="project" value="InterPro"/>
</dbReference>
<dbReference type="Gene3D" id="3.40.50.720">
    <property type="entry name" value="NAD(P)-binding Rossmann-like Domain"/>
    <property type="match status" value="1"/>
</dbReference>
<evidence type="ECO:0000313" key="6">
    <source>
        <dbReference type="Proteomes" id="UP000203589"/>
    </source>
</evidence>
<dbReference type="Pfam" id="PF01408">
    <property type="entry name" value="GFO_IDH_MocA"/>
    <property type="match status" value="1"/>
</dbReference>
<dbReference type="Gene3D" id="3.30.360.10">
    <property type="entry name" value="Dihydrodipicolinate Reductase, domain 2"/>
    <property type="match status" value="1"/>
</dbReference>
<evidence type="ECO:0000259" key="4">
    <source>
        <dbReference type="Pfam" id="PF22725"/>
    </source>
</evidence>
<evidence type="ECO:0000256" key="1">
    <source>
        <dbReference type="ARBA" id="ARBA00010928"/>
    </source>
</evidence>
<accession>A0A222EA17</accession>
<feature type="domain" description="Gfo/Idh/MocA-like oxidoreductase N-terminal" evidence="3">
    <location>
        <begin position="3"/>
        <end position="123"/>
    </location>
</feature>
<feature type="domain" description="GFO/IDH/MocA-like oxidoreductase" evidence="4">
    <location>
        <begin position="132"/>
        <end position="244"/>
    </location>
</feature>
<dbReference type="SUPFAM" id="SSF51735">
    <property type="entry name" value="NAD(P)-binding Rossmann-fold domains"/>
    <property type="match status" value="1"/>
</dbReference>
<name>A0A222EA17_9RHOB</name>
<dbReference type="PANTHER" id="PTHR42840">
    <property type="entry name" value="NAD(P)-BINDING ROSSMANN-FOLD SUPERFAMILY PROTEIN-RELATED"/>
    <property type="match status" value="1"/>
</dbReference>
<dbReference type="SUPFAM" id="SSF55347">
    <property type="entry name" value="Glyceraldehyde-3-phosphate dehydrogenase-like, C-terminal domain"/>
    <property type="match status" value="1"/>
</dbReference>
<protein>
    <submittedName>
        <fullName evidence="5">Inositol 2-dehydrogenase</fullName>
        <ecNumber evidence="5">1.1.1.18</ecNumber>
    </submittedName>
</protein>
<dbReference type="InterPro" id="IPR000683">
    <property type="entry name" value="Gfo/Idh/MocA-like_OxRdtase_N"/>
</dbReference>
<dbReference type="RefSeq" id="WP_094037299.1">
    <property type="nucleotide sequence ID" value="NZ_CP022540.1"/>
</dbReference>
<keyword evidence="2 5" id="KW-0560">Oxidoreductase</keyword>
<keyword evidence="6" id="KW-1185">Reference proteome</keyword>
<evidence type="ECO:0000256" key="2">
    <source>
        <dbReference type="ARBA" id="ARBA00023002"/>
    </source>
</evidence>
<dbReference type="PANTHER" id="PTHR42840:SF3">
    <property type="entry name" value="BINDING ROSSMANN FOLD OXIDOREDUCTASE, PUTATIVE (AFU_ORTHOLOGUE AFUA_2G10240)-RELATED"/>
    <property type="match status" value="1"/>
</dbReference>
<proteinExistence type="inferred from homology"/>
<reference evidence="5 6" key="1">
    <citation type="submission" date="2017-07" db="EMBL/GenBank/DDBJ databases">
        <title>Genome Sequence of Antarctobacter heliothermus Strain SMS3 Isolated from a culture of the Diatom Skeletonema marinoi.</title>
        <authorList>
            <person name="Topel M."/>
            <person name="Pinder M.I.M."/>
            <person name="Johansson O.N."/>
            <person name="Kourtchenko O."/>
            <person name="Godhe A."/>
            <person name="Clarke A.K."/>
        </authorList>
    </citation>
    <scope>NUCLEOTIDE SEQUENCE [LARGE SCALE GENOMIC DNA]</scope>
    <source>
        <strain evidence="5 6">SMS3</strain>
    </source>
</reference>
<dbReference type="AlphaFoldDB" id="A0A222EA17"/>
<dbReference type="InterPro" id="IPR036291">
    <property type="entry name" value="NAD(P)-bd_dom_sf"/>
</dbReference>
<comment type="similarity">
    <text evidence="1">Belongs to the Gfo/Idh/MocA family.</text>
</comment>
<evidence type="ECO:0000259" key="3">
    <source>
        <dbReference type="Pfam" id="PF01408"/>
    </source>
</evidence>
<dbReference type="Proteomes" id="UP000203589">
    <property type="component" value="Chromosome"/>
</dbReference>
<organism evidence="5 6">
    <name type="scientific">Antarctobacter heliothermus</name>
    <dbReference type="NCBI Taxonomy" id="74033"/>
    <lineage>
        <taxon>Bacteria</taxon>
        <taxon>Pseudomonadati</taxon>
        <taxon>Pseudomonadota</taxon>
        <taxon>Alphaproteobacteria</taxon>
        <taxon>Rhodobacterales</taxon>
        <taxon>Roseobacteraceae</taxon>
        <taxon>Antarctobacter</taxon>
    </lineage>
</organism>
<dbReference type="Pfam" id="PF22725">
    <property type="entry name" value="GFO_IDH_MocA_C3"/>
    <property type="match status" value="1"/>
</dbReference>
<dbReference type="KEGG" id="aht:ANTHELSMS3_04469"/>
<evidence type="ECO:0000313" key="5">
    <source>
        <dbReference type="EMBL" id="ASP23069.1"/>
    </source>
</evidence>
<sequence>MSIRIAIIGAGLMGADHARIVAKDMPGATLQVVCDMDAARAKSVADACGAKDTESDPEGVIARADVDAVIVASPDFTHAPLSRACIAAGKRVLCEKPLSQSSAECLEVMQAEQAAGVRHVMLGFMRRYDQSYVEMRAALASGDLGRALMMHNFHRNVETPAANFTGAMAITNSAPHEFDVVRHVLGTELTSITAHQPRRSDDRVAPVVMVLDTADGQLVTIEINNNAAYGYDVRAELVGEAGSITMNNVAYTRTDIRLASSTRYDGDWRGRYHEAYVRQNRSFAAFVETDVFPEIASDCWDGYCASLIAEAGVKALKSGMKQPIEMINQPLFYATAKGTLA</sequence>
<dbReference type="InterPro" id="IPR055170">
    <property type="entry name" value="GFO_IDH_MocA-like_dom"/>
</dbReference>